<dbReference type="Proteomes" id="UP000191933">
    <property type="component" value="Unassembled WGS sequence"/>
</dbReference>
<comment type="caution">
    <text evidence="1">The sequence shown here is derived from an EMBL/GenBank/DDBJ whole genome shotgun (WGS) entry which is preliminary data.</text>
</comment>
<evidence type="ECO:0008006" key="3">
    <source>
        <dbReference type="Google" id="ProtNLM"/>
    </source>
</evidence>
<organism evidence="1 2">
    <name type="scientific">Agrobacterium genomosp. 2 str. CFBP 5494</name>
    <dbReference type="NCBI Taxonomy" id="1183436"/>
    <lineage>
        <taxon>Bacteria</taxon>
        <taxon>Pseudomonadati</taxon>
        <taxon>Pseudomonadota</taxon>
        <taxon>Alphaproteobacteria</taxon>
        <taxon>Hyphomicrobiales</taxon>
        <taxon>Rhizobiaceae</taxon>
        <taxon>Rhizobium/Agrobacterium group</taxon>
        <taxon>Agrobacterium</taxon>
        <taxon>Agrobacterium tumefaciens complex</taxon>
    </lineage>
</organism>
<proteinExistence type="predicted"/>
<sequence>MTKKTATAIFSLAAIAASKGKTPPEWVELFPAGPEIKARDGRNWTLQPQIVVEAFKLNDGPLAIDYEHGQAHLAPQGIPAPAAGWIVLVEERDGGVWGKVDWTPKASAAIVDKEYRFLSPDFDHTIDGLILRLNGAGLVNRPALVMTALSRVSPEEKENPPMSKAIAKALGLAEDADEKAILAALTARQDERSALCGLLKIETGSNAEAISAAVTKLQTETETALASVKSNTSAAEVKALKTDLDQTRTALAALQKKDADREIDAALDAEIAAGKITPASRDGYRAMCAEKGGLERFKSLAATLPVICAPSDLDNRTVNTRTAEDDRDPVVIASLARKYQDDQAALGISVTISEAVRHVEETQKK</sequence>
<evidence type="ECO:0000313" key="1">
    <source>
        <dbReference type="EMBL" id="CUW99338.1"/>
    </source>
</evidence>
<reference evidence="1 2" key="1">
    <citation type="submission" date="2016-01" db="EMBL/GenBank/DDBJ databases">
        <authorList>
            <person name="Regsiter A."/>
            <person name="william w."/>
        </authorList>
    </citation>
    <scope>NUCLEOTIDE SEQUENCE [LARGE SCALE GENOMIC DNA]</scope>
    <source>
        <strain evidence="1 2">CFBP 5494</strain>
    </source>
</reference>
<evidence type="ECO:0000313" key="2">
    <source>
        <dbReference type="Proteomes" id="UP000191933"/>
    </source>
</evidence>
<name>A0A9W5F4P3_9HYPH</name>
<dbReference type="PIRSF" id="PIRSF016624">
    <property type="entry name" value="Mu_prophg_I"/>
    <property type="match status" value="1"/>
</dbReference>
<dbReference type="InterPro" id="IPR012106">
    <property type="entry name" value="Phage_Mu_Gp1"/>
</dbReference>
<protein>
    <recommendedName>
        <fullName evidence="3">Mu-like prophage I protein</fullName>
    </recommendedName>
</protein>
<accession>A0A9W5F4P3</accession>
<dbReference type="Pfam" id="PF10123">
    <property type="entry name" value="Mu-like_Pro"/>
    <property type="match status" value="1"/>
</dbReference>
<dbReference type="AlphaFoldDB" id="A0A9W5F4P3"/>
<gene>
    <name evidence="1" type="ORF">AGR2A_Lc70082</name>
</gene>
<dbReference type="EMBL" id="FBVY01000036">
    <property type="protein sequence ID" value="CUW99338.1"/>
    <property type="molecule type" value="Genomic_DNA"/>
</dbReference>
<dbReference type="RefSeq" id="WP_080823276.1">
    <property type="nucleotide sequence ID" value="NZ_LT009719.1"/>
</dbReference>
<keyword evidence="2" id="KW-1185">Reference proteome</keyword>